<dbReference type="Gene3D" id="3.90.25.10">
    <property type="entry name" value="UDP-galactose 4-epimerase, domain 1"/>
    <property type="match status" value="1"/>
</dbReference>
<dbReference type="EMBL" id="JBHSOF010000024">
    <property type="protein sequence ID" value="MFC5665162.1"/>
    <property type="molecule type" value="Genomic_DNA"/>
</dbReference>
<keyword evidence="8" id="KW-0299">Galactose metabolism</keyword>
<dbReference type="PANTHER" id="PTHR43725">
    <property type="entry name" value="UDP-GLUCOSE 4-EPIMERASE"/>
    <property type="match status" value="1"/>
</dbReference>
<keyword evidence="9 13" id="KW-0413">Isomerase</keyword>
<dbReference type="RefSeq" id="WP_380226848.1">
    <property type="nucleotide sequence ID" value="NZ_JBHSOF010000024.1"/>
</dbReference>
<evidence type="ECO:0000256" key="11">
    <source>
        <dbReference type="ARBA" id="ARBA00033067"/>
    </source>
</evidence>
<sequence>MRKVLITGGAGFIGSTVASALLDAGITPVILDDLSKGRAEFVEDRVFYQGDIADAALVDRIFAEHPDIDATLHCAARIVVPESVARPLFYYRENVGKTVDLLESLQRNGCTRVVFSSSASIYRPTPTGRVDETSPVDANSPYARTKQMMEQVLQDWTRGADAEGTRVVALRYFNPIGADPKLRTGLQDLQPSHALGKLIEAHVNGTPFTITGVAWDTRDGSGIRDYIHVQDVAEAHVAALVRFDEVVRPGAAERYRVVNIGTGDGTTVRELVTAFEQAIGEKLDVREAEPRPGDVLGCYSDVTAARELLGWAPRRTIAEGVEDALAWRARWIDRLSATA</sequence>
<reference evidence="14" key="1">
    <citation type="journal article" date="2019" name="Int. J. Syst. Evol. Microbiol.">
        <title>The Global Catalogue of Microorganisms (GCM) 10K type strain sequencing project: providing services to taxonomists for standard genome sequencing and annotation.</title>
        <authorList>
            <consortium name="The Broad Institute Genomics Platform"/>
            <consortium name="The Broad Institute Genome Sequencing Center for Infectious Disease"/>
            <person name="Wu L."/>
            <person name="Ma J."/>
        </authorList>
    </citation>
    <scope>NUCLEOTIDE SEQUENCE [LARGE SCALE GENOMIC DNA]</scope>
    <source>
        <strain evidence="14">CGMCC 4.1437</strain>
    </source>
</reference>
<organism evidence="13 14">
    <name type="scientific">Kitasatospora misakiensis</name>
    <dbReference type="NCBI Taxonomy" id="67330"/>
    <lineage>
        <taxon>Bacteria</taxon>
        <taxon>Bacillati</taxon>
        <taxon>Actinomycetota</taxon>
        <taxon>Actinomycetes</taxon>
        <taxon>Kitasatosporales</taxon>
        <taxon>Streptomycetaceae</taxon>
        <taxon>Kitasatospora</taxon>
    </lineage>
</organism>
<evidence type="ECO:0000313" key="13">
    <source>
        <dbReference type="EMBL" id="MFC5665162.1"/>
    </source>
</evidence>
<evidence type="ECO:0000256" key="7">
    <source>
        <dbReference type="ARBA" id="ARBA00023027"/>
    </source>
</evidence>
<dbReference type="InterPro" id="IPR036291">
    <property type="entry name" value="NAD(P)-bd_dom_sf"/>
</dbReference>
<evidence type="ECO:0000256" key="9">
    <source>
        <dbReference type="ARBA" id="ARBA00023235"/>
    </source>
</evidence>
<evidence type="ECO:0000313" key="14">
    <source>
        <dbReference type="Proteomes" id="UP001595975"/>
    </source>
</evidence>
<dbReference type="PANTHER" id="PTHR43725:SF47">
    <property type="entry name" value="UDP-GLUCOSE 4-EPIMERASE"/>
    <property type="match status" value="1"/>
</dbReference>
<comment type="similarity">
    <text evidence="4">Belongs to the NAD(P)-dependent epimerase/dehydratase family.</text>
</comment>
<evidence type="ECO:0000256" key="2">
    <source>
        <dbReference type="ARBA" id="ARBA00001911"/>
    </source>
</evidence>
<accession>A0ABW0X5S2</accession>
<evidence type="ECO:0000256" key="4">
    <source>
        <dbReference type="ARBA" id="ARBA00007637"/>
    </source>
</evidence>
<comment type="caution">
    <text evidence="13">The sequence shown here is derived from an EMBL/GenBank/DDBJ whole genome shotgun (WGS) entry which is preliminary data.</text>
</comment>
<dbReference type="Proteomes" id="UP001595975">
    <property type="component" value="Unassembled WGS sequence"/>
</dbReference>
<dbReference type="NCBIfam" id="TIGR01179">
    <property type="entry name" value="galE"/>
    <property type="match status" value="1"/>
</dbReference>
<feature type="domain" description="NAD-dependent epimerase/dehydratase" evidence="12">
    <location>
        <begin position="4"/>
        <end position="261"/>
    </location>
</feature>
<name>A0ABW0X5S2_9ACTN</name>
<dbReference type="GO" id="GO:0003978">
    <property type="term" value="F:UDP-glucose 4-epimerase activity"/>
    <property type="evidence" value="ECO:0007669"/>
    <property type="project" value="UniProtKB-EC"/>
</dbReference>
<evidence type="ECO:0000256" key="8">
    <source>
        <dbReference type="ARBA" id="ARBA00023144"/>
    </source>
</evidence>
<dbReference type="Gene3D" id="3.40.50.720">
    <property type="entry name" value="NAD(P)-binding Rossmann-like Domain"/>
    <property type="match status" value="1"/>
</dbReference>
<dbReference type="InterPro" id="IPR005886">
    <property type="entry name" value="UDP_G4E"/>
</dbReference>
<comment type="pathway">
    <text evidence="3">Carbohydrate metabolism; galactose metabolism.</text>
</comment>
<evidence type="ECO:0000256" key="6">
    <source>
        <dbReference type="ARBA" id="ARBA00018569"/>
    </source>
</evidence>
<evidence type="ECO:0000256" key="5">
    <source>
        <dbReference type="ARBA" id="ARBA00013189"/>
    </source>
</evidence>
<dbReference type="Pfam" id="PF01370">
    <property type="entry name" value="Epimerase"/>
    <property type="match status" value="1"/>
</dbReference>
<evidence type="ECO:0000256" key="3">
    <source>
        <dbReference type="ARBA" id="ARBA00004947"/>
    </source>
</evidence>
<keyword evidence="7" id="KW-0520">NAD</keyword>
<gene>
    <name evidence="13" type="primary">galE</name>
    <name evidence="13" type="ORF">ACFP3U_19515</name>
</gene>
<comment type="catalytic activity">
    <reaction evidence="1">
        <text>UDP-alpha-D-glucose = UDP-alpha-D-galactose</text>
        <dbReference type="Rhea" id="RHEA:22168"/>
        <dbReference type="ChEBI" id="CHEBI:58885"/>
        <dbReference type="ChEBI" id="CHEBI:66914"/>
        <dbReference type="EC" id="5.1.3.2"/>
    </reaction>
</comment>
<proteinExistence type="inferred from homology"/>
<dbReference type="PRINTS" id="PR01713">
    <property type="entry name" value="NUCEPIMERASE"/>
</dbReference>
<keyword evidence="8" id="KW-0119">Carbohydrate metabolism</keyword>
<keyword evidence="14" id="KW-1185">Reference proteome</keyword>
<protein>
    <recommendedName>
        <fullName evidence="6">UDP-glucose 4-epimerase</fullName>
        <ecNumber evidence="5">5.1.3.2</ecNumber>
    </recommendedName>
    <alternativeName>
        <fullName evidence="11">Galactowaldenase</fullName>
    </alternativeName>
    <alternativeName>
        <fullName evidence="10">UDP-galactose 4-epimerase</fullName>
    </alternativeName>
</protein>
<dbReference type="SUPFAM" id="SSF51735">
    <property type="entry name" value="NAD(P)-binding Rossmann-fold domains"/>
    <property type="match status" value="1"/>
</dbReference>
<dbReference type="EC" id="5.1.3.2" evidence="5"/>
<evidence type="ECO:0000256" key="1">
    <source>
        <dbReference type="ARBA" id="ARBA00000083"/>
    </source>
</evidence>
<comment type="cofactor">
    <cofactor evidence="2">
        <name>NAD(+)</name>
        <dbReference type="ChEBI" id="CHEBI:57540"/>
    </cofactor>
</comment>
<dbReference type="InterPro" id="IPR001509">
    <property type="entry name" value="Epimerase_deHydtase"/>
</dbReference>
<evidence type="ECO:0000256" key="10">
    <source>
        <dbReference type="ARBA" id="ARBA00031367"/>
    </source>
</evidence>
<evidence type="ECO:0000259" key="12">
    <source>
        <dbReference type="Pfam" id="PF01370"/>
    </source>
</evidence>